<feature type="compositionally biased region" description="Basic residues" evidence="12">
    <location>
        <begin position="504"/>
        <end position="514"/>
    </location>
</feature>
<keyword evidence="3" id="KW-0597">Phosphoprotein</keyword>
<dbReference type="SMART" id="SM00355">
    <property type="entry name" value="ZnF_C2H2"/>
    <property type="match status" value="6"/>
</dbReference>
<keyword evidence="5" id="KW-0677">Repeat</keyword>
<comment type="similarity">
    <text evidence="2">Belongs to the krueppel C2H2-type zinc-finger protein family.</text>
</comment>
<feature type="compositionally biased region" description="Basic and acidic residues" evidence="12">
    <location>
        <begin position="486"/>
        <end position="503"/>
    </location>
</feature>
<feature type="compositionally biased region" description="Polar residues" evidence="12">
    <location>
        <begin position="474"/>
        <end position="485"/>
    </location>
</feature>
<evidence type="ECO:0000256" key="5">
    <source>
        <dbReference type="ARBA" id="ARBA00022737"/>
    </source>
</evidence>
<dbReference type="Proteomes" id="UP000694523">
    <property type="component" value="Unplaced"/>
</dbReference>
<dbReference type="Pfam" id="PF25580">
    <property type="entry name" value="TPR_Rlf"/>
    <property type="match status" value="1"/>
</dbReference>
<dbReference type="GO" id="GO:0008270">
    <property type="term" value="F:zinc ion binding"/>
    <property type="evidence" value="ECO:0007669"/>
    <property type="project" value="UniProtKB-KW"/>
</dbReference>
<name>A0A8C6UIV5_9GOBI</name>
<feature type="region of interest" description="Disordered" evidence="12">
    <location>
        <begin position="796"/>
        <end position="860"/>
    </location>
</feature>
<evidence type="ECO:0000256" key="3">
    <source>
        <dbReference type="ARBA" id="ARBA00022553"/>
    </source>
</evidence>
<keyword evidence="4" id="KW-0479">Metal-binding</keyword>
<protein>
    <recommendedName>
        <fullName evidence="13">C2H2-type domain-containing protein</fullName>
    </recommendedName>
</protein>
<reference evidence="14" key="1">
    <citation type="submission" date="2025-08" db="UniProtKB">
        <authorList>
            <consortium name="Ensembl"/>
        </authorList>
    </citation>
    <scope>IDENTIFICATION</scope>
</reference>
<dbReference type="AlphaFoldDB" id="A0A8C6UIV5"/>
<comment type="subcellular location">
    <subcellularLocation>
        <location evidence="1">Nucleus</location>
    </subcellularLocation>
</comment>
<feature type="domain" description="C2H2-type" evidence="13">
    <location>
        <begin position="744"/>
        <end position="766"/>
    </location>
</feature>
<accession>A0A8C6UIV5</accession>
<evidence type="ECO:0000313" key="14">
    <source>
        <dbReference type="Ensembl" id="ENSNMLP00000036797.1"/>
    </source>
</evidence>
<evidence type="ECO:0000256" key="1">
    <source>
        <dbReference type="ARBA" id="ARBA00004123"/>
    </source>
</evidence>
<dbReference type="InterPro" id="IPR052251">
    <property type="entry name" value="GH-ZnFinger_Regulators"/>
</dbReference>
<feature type="region of interest" description="Disordered" evidence="12">
    <location>
        <begin position="474"/>
        <end position="520"/>
    </location>
</feature>
<dbReference type="InterPro" id="IPR057986">
    <property type="entry name" value="TPR_Rlf/292/654"/>
</dbReference>
<dbReference type="GO" id="GO:0003677">
    <property type="term" value="F:DNA binding"/>
    <property type="evidence" value="ECO:0007669"/>
    <property type="project" value="UniProtKB-KW"/>
</dbReference>
<dbReference type="PANTHER" id="PTHR15507">
    <property type="entry name" value="ZINC FINGER PROTEIN RLF"/>
    <property type="match status" value="1"/>
</dbReference>
<evidence type="ECO:0000256" key="2">
    <source>
        <dbReference type="ARBA" id="ARBA00006991"/>
    </source>
</evidence>
<feature type="region of interest" description="Disordered" evidence="12">
    <location>
        <begin position="584"/>
        <end position="610"/>
    </location>
</feature>
<evidence type="ECO:0000313" key="15">
    <source>
        <dbReference type="Proteomes" id="UP000694523"/>
    </source>
</evidence>
<evidence type="ECO:0000256" key="8">
    <source>
        <dbReference type="ARBA" id="ARBA00023015"/>
    </source>
</evidence>
<dbReference type="GO" id="GO:0000981">
    <property type="term" value="F:DNA-binding transcription factor activity, RNA polymerase II-specific"/>
    <property type="evidence" value="ECO:0007669"/>
    <property type="project" value="TreeGrafter"/>
</dbReference>
<dbReference type="PROSITE" id="PS00028">
    <property type="entry name" value="ZINC_FINGER_C2H2_1"/>
    <property type="match status" value="4"/>
</dbReference>
<feature type="domain" description="C2H2-type" evidence="13">
    <location>
        <begin position="716"/>
        <end position="736"/>
    </location>
</feature>
<evidence type="ECO:0000256" key="7">
    <source>
        <dbReference type="ARBA" id="ARBA00022833"/>
    </source>
</evidence>
<evidence type="ECO:0000259" key="13">
    <source>
        <dbReference type="PROSITE" id="PS00028"/>
    </source>
</evidence>
<feature type="domain" description="C2H2-type" evidence="13">
    <location>
        <begin position="557"/>
        <end position="577"/>
    </location>
</feature>
<dbReference type="PANTHER" id="PTHR15507:SF16">
    <property type="entry name" value="ZINC FINGER PROTEIN 654"/>
    <property type="match status" value="1"/>
</dbReference>
<keyword evidence="10" id="KW-0804">Transcription</keyword>
<evidence type="ECO:0000256" key="4">
    <source>
        <dbReference type="ARBA" id="ARBA00022723"/>
    </source>
</evidence>
<dbReference type="Ensembl" id="ENSNMLT00000040991.1">
    <property type="protein sequence ID" value="ENSNMLP00000036797.1"/>
    <property type="gene ID" value="ENSNMLG00000022807.1"/>
</dbReference>
<keyword evidence="11" id="KW-0539">Nucleus</keyword>
<proteinExistence type="inferred from homology"/>
<evidence type="ECO:0000256" key="12">
    <source>
        <dbReference type="SAM" id="MobiDB-lite"/>
    </source>
</evidence>
<dbReference type="GO" id="GO:0005634">
    <property type="term" value="C:nucleus"/>
    <property type="evidence" value="ECO:0007669"/>
    <property type="project" value="UniProtKB-SubCell"/>
</dbReference>
<keyword evidence="9" id="KW-0238">DNA-binding</keyword>
<dbReference type="Gene3D" id="3.30.160.60">
    <property type="entry name" value="Classic Zinc Finger"/>
    <property type="match status" value="1"/>
</dbReference>
<keyword evidence="8" id="KW-0805">Transcription regulation</keyword>
<feature type="compositionally biased region" description="Basic and acidic residues" evidence="12">
    <location>
        <begin position="796"/>
        <end position="834"/>
    </location>
</feature>
<sequence length="1012" mass="116325">MHSPHLGQPQVRNANHCATFYISTIVSSLIHRAVTIQILCCPLYLQLVEFYASHWKVPLPQLKVLEGALCCFTKASAFFTVDCDYVLRTLSSLALSIFELLLFFDQKDFTQNPLRKITVTFQKCCSSLERFQNVHLLQVERLLRAGGPWVSQTLHAILSESTLPQTEVEGCISSEPPVFFELRVRYLLTCERLPEAQALAKCCAQHPTVGQHLFFFHALFVLCPQVVDFSGKDAVNFICSLESEENDDLLLGLSRVFLFQQLRKGDMHFLWYERSDLVCLWGRLHNRLKTSKEAFLKECEQLILSATNVNAIFPFIRAITHELSEDGVQFCMELCANALRSCAPCDVITKSLIYKTMASLVPNDLEICRACALLVFFLERSVEAYKMVYILYMYPDQEYHVDCCTIGNRVRFETLQTLKKDLYFDPEFFNLIALRTSCLKLINEKVLSAALEEIMEEKWVPYCLREIKSSSSRSKFTRNNGLNKEQTLKGDRQNHKDTVDKAPARKVGRPRLNKKLPLNNKGNQESNLEFCCCLCHKDVKGRHLVAHAMFHYRKDECMFCGVAFKNDLKAMMHLSNHLEKLKKLQNPTANKSPKQSRAKAKQKTTVKDRTENDLITKTRLRHRSIENNEMKSVKIEEEKPLVIWSEQKHEEKATSKTTKQTANKNIGPQEKLCCPVDGCGWFTVKKHGAYLYHVLENHSLDTKPLELAFRVANNSCSICKRVLYSFEHFQHHVGRHKSEPRHPCPHKGCTARFKTTIEMRRHARKHNPLQAVCCLPGCPKLFICQWALILHEKDHFSKRSKSRSNDKPKSTHEVVNQEKQEDDVKKCVKSKEKVAPTSTGKSPKETNKAHNSATPKKDINAQSAATSINMKIQVDNGATKPEMQRVASVQNMTKPLDETCLKQRDGYDLVPEDEEDPLATFEKALNEYKKRPYMRLPATAYLEEKFTVMPKRRKDMSMFFGSSRKIQTTPQPQQRQRCANCFGTFSNEEELQWHLQQKCSSLFGFESDEEGE</sequence>
<evidence type="ECO:0000256" key="10">
    <source>
        <dbReference type="ARBA" id="ARBA00023163"/>
    </source>
</evidence>
<keyword evidence="7" id="KW-0862">Zinc</keyword>
<organism evidence="14 15">
    <name type="scientific">Neogobius melanostomus</name>
    <name type="common">round goby</name>
    <dbReference type="NCBI Taxonomy" id="47308"/>
    <lineage>
        <taxon>Eukaryota</taxon>
        <taxon>Metazoa</taxon>
        <taxon>Chordata</taxon>
        <taxon>Craniata</taxon>
        <taxon>Vertebrata</taxon>
        <taxon>Euteleostomi</taxon>
        <taxon>Actinopterygii</taxon>
        <taxon>Neopterygii</taxon>
        <taxon>Teleostei</taxon>
        <taxon>Neoteleostei</taxon>
        <taxon>Acanthomorphata</taxon>
        <taxon>Gobiaria</taxon>
        <taxon>Gobiiformes</taxon>
        <taxon>Gobioidei</taxon>
        <taxon>Gobiidae</taxon>
        <taxon>Benthophilinae</taxon>
        <taxon>Neogobiini</taxon>
        <taxon>Neogobius</taxon>
    </lineage>
</organism>
<evidence type="ECO:0000256" key="9">
    <source>
        <dbReference type="ARBA" id="ARBA00023125"/>
    </source>
</evidence>
<evidence type="ECO:0000256" key="11">
    <source>
        <dbReference type="ARBA" id="ARBA00023242"/>
    </source>
</evidence>
<feature type="compositionally biased region" description="Polar residues" evidence="12">
    <location>
        <begin position="849"/>
        <end position="860"/>
    </location>
</feature>
<keyword evidence="15" id="KW-1185">Reference proteome</keyword>
<reference evidence="14" key="2">
    <citation type="submission" date="2025-09" db="UniProtKB">
        <authorList>
            <consortium name="Ensembl"/>
        </authorList>
    </citation>
    <scope>IDENTIFICATION</scope>
</reference>
<feature type="domain" description="C2H2-type" evidence="13">
    <location>
        <begin position="773"/>
        <end position="795"/>
    </location>
</feature>
<feature type="compositionally biased region" description="Basic residues" evidence="12">
    <location>
        <begin position="594"/>
        <end position="604"/>
    </location>
</feature>
<dbReference type="InterPro" id="IPR013087">
    <property type="entry name" value="Znf_C2H2_type"/>
</dbReference>
<keyword evidence="6" id="KW-0863">Zinc-finger</keyword>
<evidence type="ECO:0000256" key="6">
    <source>
        <dbReference type="ARBA" id="ARBA00022771"/>
    </source>
</evidence>